<evidence type="ECO:0000313" key="2">
    <source>
        <dbReference type="EMBL" id="OAQ59833.2"/>
    </source>
</evidence>
<dbReference type="RefSeq" id="XP_022284048.1">
    <property type="nucleotide sequence ID" value="XM_022429039.1"/>
</dbReference>
<protein>
    <submittedName>
        <fullName evidence="2">Membrane-associating domain-containing protein</fullName>
    </submittedName>
</protein>
<proteinExistence type="predicted"/>
<keyword evidence="3" id="KW-1185">Reference proteome</keyword>
<reference evidence="2 3" key="1">
    <citation type="journal article" date="2016" name="PLoS Pathog.">
        <title>Biosynthesis of antibiotic leucinostatins in bio-control fungus Purpureocillium lilacinum and their inhibition on phytophthora revealed by genome mining.</title>
        <authorList>
            <person name="Wang G."/>
            <person name="Liu Z."/>
            <person name="Lin R."/>
            <person name="Li E."/>
            <person name="Mao Z."/>
            <person name="Ling J."/>
            <person name="Yang Y."/>
            <person name="Yin W.B."/>
            <person name="Xie B."/>
        </authorList>
    </citation>
    <scope>NUCLEOTIDE SEQUENCE [LARGE SCALE GENOMIC DNA]</scope>
    <source>
        <strain evidence="2">170</strain>
    </source>
</reference>
<evidence type="ECO:0000256" key="1">
    <source>
        <dbReference type="SAM" id="Phobius"/>
    </source>
</evidence>
<keyword evidence="1" id="KW-1133">Transmembrane helix</keyword>
<feature type="transmembrane region" description="Helical" evidence="1">
    <location>
        <begin position="71"/>
        <end position="95"/>
    </location>
</feature>
<dbReference type="OrthoDB" id="20872at2759"/>
<gene>
    <name evidence="2" type="ORF">VFPPC_16805</name>
</gene>
<evidence type="ECO:0000313" key="3">
    <source>
        <dbReference type="Proteomes" id="UP000078397"/>
    </source>
</evidence>
<dbReference type="Proteomes" id="UP000078397">
    <property type="component" value="Unassembled WGS sequence"/>
</dbReference>
<accession>A0A179F3R1</accession>
<dbReference type="KEGG" id="pchm:VFPPC_16805"/>
<dbReference type="GeneID" id="28858552"/>
<dbReference type="EMBL" id="LSBJ02000004">
    <property type="protein sequence ID" value="OAQ59833.2"/>
    <property type="molecule type" value="Genomic_DNA"/>
</dbReference>
<dbReference type="PANTHER" id="PTHR39608">
    <property type="entry name" value="INTEGRAL MEMBRANE PROTEIN (AFU_ORTHOLOGUE AFUA_5G08640)"/>
    <property type="match status" value="1"/>
</dbReference>
<dbReference type="AlphaFoldDB" id="A0A179F3R1"/>
<dbReference type="PANTHER" id="PTHR39608:SF2">
    <property type="entry name" value="MARVEL DOMAIN-CONTAINING PROTEIN"/>
    <property type="match status" value="1"/>
</dbReference>
<sequence>MVRRGRRRTADKRIYLAAPSWPRGSDLVLRTFQTFRSICKVLYFKSSYIAVALNFAIEMPSNIFLEKAPRLFSLCSYFLVFASATVVTGILGWFLHRTSAQNAAVTVPIYLGHLVFPQIDAYHGQTVLVNLVFSYLWLTSFIFAAEDWTGGRCAQSFPISQSCSQKMAVVAFNFLFLSPRRFASEEYCLVLKE</sequence>
<organism evidence="2 3">
    <name type="scientific">Pochonia chlamydosporia 170</name>
    <dbReference type="NCBI Taxonomy" id="1380566"/>
    <lineage>
        <taxon>Eukaryota</taxon>
        <taxon>Fungi</taxon>
        <taxon>Dikarya</taxon>
        <taxon>Ascomycota</taxon>
        <taxon>Pezizomycotina</taxon>
        <taxon>Sordariomycetes</taxon>
        <taxon>Hypocreomycetidae</taxon>
        <taxon>Hypocreales</taxon>
        <taxon>Clavicipitaceae</taxon>
        <taxon>Pochonia</taxon>
    </lineage>
</organism>
<comment type="caution">
    <text evidence="2">The sequence shown here is derived from an EMBL/GenBank/DDBJ whole genome shotgun (WGS) entry which is preliminary data.</text>
</comment>
<dbReference type="STRING" id="1380566.A0A179F3R1"/>
<name>A0A179F3R1_METCM</name>
<keyword evidence="1" id="KW-0812">Transmembrane</keyword>
<keyword evidence="1" id="KW-0472">Membrane</keyword>